<reference evidence="3 4" key="1">
    <citation type="submission" date="2020-07" db="EMBL/GenBank/DDBJ databases">
        <title>Halosimplex litoreum sp. nov. and Halosimplex rubrum sp. nov., isolated from different salt environments.</title>
        <authorList>
            <person name="Cui H."/>
        </authorList>
    </citation>
    <scope>NUCLEOTIDE SEQUENCE [LARGE SCALE GENOMIC DNA]</scope>
    <source>
        <strain evidence="3 4">R2</strain>
    </source>
</reference>
<keyword evidence="2" id="KW-0812">Transmembrane</keyword>
<feature type="region of interest" description="Disordered" evidence="1">
    <location>
        <begin position="100"/>
        <end position="134"/>
    </location>
</feature>
<evidence type="ECO:0000256" key="2">
    <source>
        <dbReference type="SAM" id="Phobius"/>
    </source>
</evidence>
<accession>A0A7D5PC14</accession>
<feature type="transmembrane region" description="Helical" evidence="2">
    <location>
        <begin position="61"/>
        <end position="83"/>
    </location>
</feature>
<feature type="compositionally biased region" description="Basic and acidic residues" evidence="1">
    <location>
        <begin position="113"/>
        <end position="128"/>
    </location>
</feature>
<dbReference type="Proteomes" id="UP000509346">
    <property type="component" value="Chromosome"/>
</dbReference>
<dbReference type="EMBL" id="CP058909">
    <property type="protein sequence ID" value="QLH82722.1"/>
    <property type="molecule type" value="Genomic_DNA"/>
</dbReference>
<evidence type="ECO:0008006" key="5">
    <source>
        <dbReference type="Google" id="ProtNLM"/>
    </source>
</evidence>
<evidence type="ECO:0000313" key="3">
    <source>
        <dbReference type="EMBL" id="QLH82722.1"/>
    </source>
</evidence>
<name>A0A7D5PC14_9EURY</name>
<keyword evidence="2" id="KW-0472">Membrane</keyword>
<evidence type="ECO:0000256" key="1">
    <source>
        <dbReference type="SAM" id="MobiDB-lite"/>
    </source>
</evidence>
<proteinExistence type="predicted"/>
<keyword evidence="4" id="KW-1185">Reference proteome</keyword>
<dbReference type="KEGG" id="hpel:HZS54_14300"/>
<dbReference type="RefSeq" id="WP_179917791.1">
    <property type="nucleotide sequence ID" value="NZ_CP058909.1"/>
</dbReference>
<evidence type="ECO:0000313" key="4">
    <source>
        <dbReference type="Proteomes" id="UP000509346"/>
    </source>
</evidence>
<keyword evidence="2" id="KW-1133">Transmembrane helix</keyword>
<sequence>MTSRPRLATDVNYVNGLAALALFAVMAYVFFTAELGQPTGFADGSIVASIGYAMFNMVDQAAIPAESFLVAFIIIALVLDAALDGAVMLARREDDESVVTALTDGGRRIPGRTGDDDRTDEATGDRATTDGGDD</sequence>
<dbReference type="AlphaFoldDB" id="A0A7D5PC14"/>
<feature type="transmembrane region" description="Helical" evidence="2">
    <location>
        <begin position="12"/>
        <end position="31"/>
    </location>
</feature>
<protein>
    <recommendedName>
        <fullName evidence="5">Proton-conducting membrane transporter</fullName>
    </recommendedName>
</protein>
<organism evidence="3 4">
    <name type="scientific">Halosimplex pelagicum</name>
    <dbReference type="NCBI Taxonomy" id="869886"/>
    <lineage>
        <taxon>Archaea</taxon>
        <taxon>Methanobacteriati</taxon>
        <taxon>Methanobacteriota</taxon>
        <taxon>Stenosarchaea group</taxon>
        <taxon>Halobacteria</taxon>
        <taxon>Halobacteriales</taxon>
        <taxon>Haloarculaceae</taxon>
        <taxon>Halosimplex</taxon>
    </lineage>
</organism>
<gene>
    <name evidence="3" type="ORF">HZS54_14300</name>
</gene>
<dbReference type="OrthoDB" id="214784at2157"/>
<dbReference type="GeneID" id="56083783"/>